<sequence>MLFEIKAVLLYFNCNCLVNLLRGRLKYMDLAQLGKRNHLLAGLLQQSQQWRKLDAKIKTVLPANLHPHFQTACVEDGRLVLLAANNMAASRLKMILPAMLPKLQTLHTGVREVVVRVVPKPPAQPKTNSLRLSEAALDSFDEAAAKLEGKHPELAAALAELVRKHSR</sequence>
<evidence type="ECO:0008006" key="3">
    <source>
        <dbReference type="Google" id="ProtNLM"/>
    </source>
</evidence>
<proteinExistence type="predicted"/>
<gene>
    <name evidence="1" type="ORF">NEISUBOT_03946</name>
</gene>
<dbReference type="EMBL" id="ACEO02000003">
    <property type="protein sequence ID" value="EFC52591.1"/>
    <property type="molecule type" value="Genomic_DNA"/>
</dbReference>
<evidence type="ECO:0000313" key="1">
    <source>
        <dbReference type="EMBL" id="EFC52591.1"/>
    </source>
</evidence>
<organism evidence="1 2">
    <name type="scientific">Neisseria subflava NJ9703</name>
    <dbReference type="NCBI Taxonomy" id="546268"/>
    <lineage>
        <taxon>Bacteria</taxon>
        <taxon>Pseudomonadati</taxon>
        <taxon>Pseudomonadota</taxon>
        <taxon>Betaproteobacteria</taxon>
        <taxon>Neisseriales</taxon>
        <taxon>Neisseriaceae</taxon>
        <taxon>Neisseria</taxon>
    </lineage>
</organism>
<evidence type="ECO:0000313" key="2">
    <source>
        <dbReference type="Proteomes" id="UP000004621"/>
    </source>
</evidence>
<dbReference type="AlphaFoldDB" id="A0A9W5IRX1"/>
<dbReference type="Proteomes" id="UP000004621">
    <property type="component" value="Unassembled WGS sequence"/>
</dbReference>
<name>A0A9W5IRX1_NEISU</name>
<accession>A0A9W5IRX1</accession>
<comment type="caution">
    <text evidence="1">The sequence shown here is derived from an EMBL/GenBank/DDBJ whole genome shotgun (WGS) entry which is preliminary data.</text>
</comment>
<protein>
    <recommendedName>
        <fullName evidence="3">DUF721 domain-containing protein</fullName>
    </recommendedName>
</protein>
<dbReference type="InterPro" id="IPR007922">
    <property type="entry name" value="DciA-like"/>
</dbReference>
<reference evidence="1 2" key="1">
    <citation type="submission" date="2010-01" db="EMBL/GenBank/DDBJ databases">
        <authorList>
            <person name="Weinstock G."/>
            <person name="Sodergren E."/>
            <person name="Clifton S."/>
            <person name="Fulton L."/>
            <person name="Fulton B."/>
            <person name="Courtney L."/>
            <person name="Fronick C."/>
            <person name="Harrison M."/>
            <person name="Strong C."/>
            <person name="Farmer C."/>
            <person name="Delahaunty K."/>
            <person name="Markovic C."/>
            <person name="Hall O."/>
            <person name="Minx P."/>
            <person name="Tomlinson C."/>
            <person name="Mitreva M."/>
            <person name="Nelson J."/>
            <person name="Hou S."/>
            <person name="Wollam A."/>
            <person name="Pepin K.H."/>
            <person name="Johnson M."/>
            <person name="Bhonagiri V."/>
            <person name="Nash W.E."/>
            <person name="Warren W."/>
            <person name="Chinwalla A."/>
            <person name="Mardis E.R."/>
            <person name="Wilson R.K."/>
        </authorList>
    </citation>
    <scope>NUCLEOTIDE SEQUENCE [LARGE SCALE GENOMIC DNA]</scope>
    <source>
        <strain evidence="1 2">NJ9703</strain>
    </source>
</reference>
<dbReference type="Pfam" id="PF05258">
    <property type="entry name" value="DciA"/>
    <property type="match status" value="1"/>
</dbReference>